<keyword evidence="3" id="KW-0418">Kinase</keyword>
<dbReference type="InterPro" id="IPR011009">
    <property type="entry name" value="Kinase-like_dom_sf"/>
</dbReference>
<dbReference type="PROSITE" id="PS00107">
    <property type="entry name" value="PROTEIN_KINASE_ATP"/>
    <property type="match status" value="1"/>
</dbReference>
<comment type="caution">
    <text evidence="10">The sequence shown here is derived from an EMBL/GenBank/DDBJ whole genome shotgun (WGS) entry which is preliminary data.</text>
</comment>
<keyword evidence="8" id="KW-0472">Membrane</keyword>
<dbReference type="Gene3D" id="1.25.40.10">
    <property type="entry name" value="Tetratricopeptide repeat domain"/>
    <property type="match status" value="2"/>
</dbReference>
<proteinExistence type="predicted"/>
<evidence type="ECO:0000256" key="1">
    <source>
        <dbReference type="ARBA" id="ARBA00022679"/>
    </source>
</evidence>
<feature type="binding site" evidence="5">
    <location>
        <position position="36"/>
    </location>
    <ligand>
        <name>ATP</name>
        <dbReference type="ChEBI" id="CHEBI:30616"/>
    </ligand>
</feature>
<sequence>MIEIPGYRLLRQLGRGGMATVYLAVQESVDREVALKVMSPALLADPNFGERFLREAKIAAHLHHRHVVGIHDVGRAGDYHYIAMEYLSGGPVLPKDGSPRAPAFALRVAREIAGALNYAQEKGFVHRDVKPDNILLRDDGSSALTDFGIARALDSALRMTKTGAIVGTPHYMSPEQARGRQIDGRADLYSLGVVLHEMLLGRVPYHAEDSLAIGIMHITQPVPLLPEALGALQPLLDRMLAKQPEDRFQTGNEVAAAIAEIERHTRDGALPELTGMPSMSGRDDTPLDTRISIVPTPPPASGAAPRERAEPNLGRFDQIVAALDNDVMRADRAAPAARRARKGRSHRGLGTLIIVALLAGAALAAWHYQDRLRHLLPRTEFNDTLSRAQHALDAGNLTGNQGDSARELFLAARAQDPDNDIARRGVEQVGHRLLERAQAALKQDDLAAARGSLDSARELLGGGLDVDRLDHALKEREANGTATAQLLEQASSALDAGRITGTDGAAALYQRALDGDKGNALAQAGLGKSADALVAQARRALADKDTTAASARAEEISRIQPAYPGLPELLGQIAQARDAERAALEATLDRAEAQVRAGQLAGSEESALDLFRAVLKQDPANARAKQGLQRIAQAFVVQANAAIEDSNPGAADKLLASAAELAPASPDLRAARANLRELRERLDIDSHRGPVTPAQADQVRKLVADAARAVAAGNLIIPPGDSAYDKYRAALAIDGNDRDALDGMARLPARAKELFAQALTDGAPQRARALLDSVRQIAPDDASVPAMRERLANAFLDQADARIGEGRRADAARALDAARELSPNSPRLAPLEARVRAMAEGRG</sequence>
<dbReference type="PROSITE" id="PS00108">
    <property type="entry name" value="PROTEIN_KINASE_ST"/>
    <property type="match status" value="1"/>
</dbReference>
<dbReference type="InterPro" id="IPR000719">
    <property type="entry name" value="Prot_kinase_dom"/>
</dbReference>
<accession>A0ABN1IDG2</accession>
<keyword evidence="6" id="KW-0175">Coiled coil</keyword>
<keyword evidence="8" id="KW-1133">Transmembrane helix</keyword>
<dbReference type="Pfam" id="PF00069">
    <property type="entry name" value="Pkinase"/>
    <property type="match status" value="1"/>
</dbReference>
<evidence type="ECO:0000256" key="2">
    <source>
        <dbReference type="ARBA" id="ARBA00022741"/>
    </source>
</evidence>
<gene>
    <name evidence="10" type="ORF">GCM10009105_06360</name>
</gene>
<keyword evidence="4 5" id="KW-0067">ATP-binding</keyword>
<feature type="transmembrane region" description="Helical" evidence="8">
    <location>
        <begin position="348"/>
        <end position="368"/>
    </location>
</feature>
<feature type="domain" description="Protein kinase" evidence="9">
    <location>
        <begin position="7"/>
        <end position="259"/>
    </location>
</feature>
<evidence type="ECO:0000256" key="6">
    <source>
        <dbReference type="SAM" id="Coils"/>
    </source>
</evidence>
<reference evidence="10 11" key="1">
    <citation type="journal article" date="2019" name="Int. J. Syst. Evol. Microbiol.">
        <title>The Global Catalogue of Microorganisms (GCM) 10K type strain sequencing project: providing services to taxonomists for standard genome sequencing and annotation.</title>
        <authorList>
            <consortium name="The Broad Institute Genomics Platform"/>
            <consortium name="The Broad Institute Genome Sequencing Center for Infectious Disease"/>
            <person name="Wu L."/>
            <person name="Ma J."/>
        </authorList>
    </citation>
    <scope>NUCLEOTIDE SEQUENCE [LARGE SCALE GENOMIC DNA]</scope>
    <source>
        <strain evidence="10 11">JCM 15421</strain>
    </source>
</reference>
<dbReference type="PROSITE" id="PS50011">
    <property type="entry name" value="PROTEIN_KINASE_DOM"/>
    <property type="match status" value="1"/>
</dbReference>
<protein>
    <recommendedName>
        <fullName evidence="9">Protein kinase domain-containing protein</fullName>
    </recommendedName>
</protein>
<keyword evidence="2 5" id="KW-0547">Nucleotide-binding</keyword>
<dbReference type="EMBL" id="BAAAEU010000003">
    <property type="protein sequence ID" value="GAA0707545.1"/>
    <property type="molecule type" value="Genomic_DNA"/>
</dbReference>
<dbReference type="InterPro" id="IPR008271">
    <property type="entry name" value="Ser/Thr_kinase_AS"/>
</dbReference>
<dbReference type="PANTHER" id="PTHR43289:SF6">
    <property type="entry name" value="SERINE_THREONINE-PROTEIN KINASE NEKL-3"/>
    <property type="match status" value="1"/>
</dbReference>
<keyword evidence="11" id="KW-1185">Reference proteome</keyword>
<keyword evidence="1" id="KW-0808">Transferase</keyword>
<evidence type="ECO:0000256" key="3">
    <source>
        <dbReference type="ARBA" id="ARBA00022777"/>
    </source>
</evidence>
<dbReference type="Gene3D" id="1.10.510.10">
    <property type="entry name" value="Transferase(Phosphotransferase) domain 1"/>
    <property type="match status" value="1"/>
</dbReference>
<organism evidence="10 11">
    <name type="scientific">Dokdonella soli</name>
    <dbReference type="NCBI Taxonomy" id="529810"/>
    <lineage>
        <taxon>Bacteria</taxon>
        <taxon>Pseudomonadati</taxon>
        <taxon>Pseudomonadota</taxon>
        <taxon>Gammaproteobacteria</taxon>
        <taxon>Lysobacterales</taxon>
        <taxon>Rhodanobacteraceae</taxon>
        <taxon>Dokdonella</taxon>
    </lineage>
</organism>
<evidence type="ECO:0000256" key="4">
    <source>
        <dbReference type="ARBA" id="ARBA00022840"/>
    </source>
</evidence>
<keyword evidence="8" id="KW-0812">Transmembrane</keyword>
<evidence type="ECO:0000256" key="8">
    <source>
        <dbReference type="SAM" id="Phobius"/>
    </source>
</evidence>
<dbReference type="Proteomes" id="UP001501523">
    <property type="component" value="Unassembled WGS sequence"/>
</dbReference>
<dbReference type="SUPFAM" id="SSF56112">
    <property type="entry name" value="Protein kinase-like (PK-like)"/>
    <property type="match status" value="1"/>
</dbReference>
<evidence type="ECO:0000256" key="5">
    <source>
        <dbReference type="PROSITE-ProRule" id="PRU10141"/>
    </source>
</evidence>
<dbReference type="SMART" id="SM00220">
    <property type="entry name" value="S_TKc"/>
    <property type="match status" value="1"/>
</dbReference>
<dbReference type="PANTHER" id="PTHR43289">
    <property type="entry name" value="MITOGEN-ACTIVATED PROTEIN KINASE KINASE KINASE 20-RELATED"/>
    <property type="match status" value="1"/>
</dbReference>
<feature type="region of interest" description="Disordered" evidence="7">
    <location>
        <begin position="266"/>
        <end position="311"/>
    </location>
</feature>
<dbReference type="CDD" id="cd14014">
    <property type="entry name" value="STKc_PknB_like"/>
    <property type="match status" value="1"/>
</dbReference>
<dbReference type="InterPro" id="IPR011990">
    <property type="entry name" value="TPR-like_helical_dom_sf"/>
</dbReference>
<name>A0ABN1IDG2_9GAMM</name>
<feature type="coiled-coil region" evidence="6">
    <location>
        <begin position="574"/>
        <end position="601"/>
    </location>
</feature>
<dbReference type="Gene3D" id="3.30.200.20">
    <property type="entry name" value="Phosphorylase Kinase, domain 1"/>
    <property type="match status" value="1"/>
</dbReference>
<evidence type="ECO:0000313" key="10">
    <source>
        <dbReference type="EMBL" id="GAA0707545.1"/>
    </source>
</evidence>
<evidence type="ECO:0000313" key="11">
    <source>
        <dbReference type="Proteomes" id="UP001501523"/>
    </source>
</evidence>
<dbReference type="InterPro" id="IPR017441">
    <property type="entry name" value="Protein_kinase_ATP_BS"/>
</dbReference>
<evidence type="ECO:0000259" key="9">
    <source>
        <dbReference type="PROSITE" id="PS50011"/>
    </source>
</evidence>
<evidence type="ECO:0000256" key="7">
    <source>
        <dbReference type="SAM" id="MobiDB-lite"/>
    </source>
</evidence>